<dbReference type="Proteomes" id="UP000485058">
    <property type="component" value="Unassembled WGS sequence"/>
</dbReference>
<dbReference type="InterPro" id="IPR029787">
    <property type="entry name" value="Nucleotide_cyclase"/>
</dbReference>
<sequence>MDGAPHQLLGQRVKNAAQRSSLALVAAEHCMSPEAAEALHSKPGQQVHSLYSVLPVGLAPRLVLLGAPRAVRQTVPGALSAPYGSACVCFLYVVGLAELLAWDHQEAASALALFSALIKQQLMAWNGYLEHLKQLPWSDRLLAHPLAESLITAEIDSNGTARQTLVYRGLRIKVGADVGAVRTSLQPVTGVMAFRGRVMNRAARISSRAGSGQVLCSAAVWAHWAGNSALASDGLPSRAMLGSTPELGSEGEQLLPRLTAVSQGLVPLKGVPEPVEVMQAAAPA</sequence>
<organism evidence="1 2">
    <name type="scientific">Haematococcus lacustris</name>
    <name type="common">Green alga</name>
    <name type="synonym">Haematococcus pluvialis</name>
    <dbReference type="NCBI Taxonomy" id="44745"/>
    <lineage>
        <taxon>Eukaryota</taxon>
        <taxon>Viridiplantae</taxon>
        <taxon>Chlorophyta</taxon>
        <taxon>core chlorophytes</taxon>
        <taxon>Chlorophyceae</taxon>
        <taxon>CS clade</taxon>
        <taxon>Chlamydomonadales</taxon>
        <taxon>Haematococcaceae</taxon>
        <taxon>Haematococcus</taxon>
    </lineage>
</organism>
<evidence type="ECO:0008006" key="3">
    <source>
        <dbReference type="Google" id="ProtNLM"/>
    </source>
</evidence>
<dbReference type="Gene3D" id="3.30.70.1230">
    <property type="entry name" value="Nucleotide cyclase"/>
    <property type="match status" value="1"/>
</dbReference>
<dbReference type="SUPFAM" id="SSF55073">
    <property type="entry name" value="Nucleotide cyclase"/>
    <property type="match status" value="1"/>
</dbReference>
<evidence type="ECO:0000313" key="1">
    <source>
        <dbReference type="EMBL" id="GFH25546.1"/>
    </source>
</evidence>
<gene>
    <name evidence="1" type="ORF">HaLaN_23527</name>
</gene>
<proteinExistence type="predicted"/>
<keyword evidence="2" id="KW-1185">Reference proteome</keyword>
<comment type="caution">
    <text evidence="1">The sequence shown here is derived from an EMBL/GenBank/DDBJ whole genome shotgun (WGS) entry which is preliminary data.</text>
</comment>
<protein>
    <recommendedName>
        <fullName evidence="3">Guanylate cyclase domain-containing protein</fullName>
    </recommendedName>
</protein>
<dbReference type="EMBL" id="BLLF01002844">
    <property type="protein sequence ID" value="GFH25546.1"/>
    <property type="molecule type" value="Genomic_DNA"/>
</dbReference>
<evidence type="ECO:0000313" key="2">
    <source>
        <dbReference type="Proteomes" id="UP000485058"/>
    </source>
</evidence>
<reference evidence="1 2" key="1">
    <citation type="submission" date="2020-02" db="EMBL/GenBank/DDBJ databases">
        <title>Draft genome sequence of Haematococcus lacustris strain NIES-144.</title>
        <authorList>
            <person name="Morimoto D."/>
            <person name="Nakagawa S."/>
            <person name="Yoshida T."/>
            <person name="Sawayama S."/>
        </authorList>
    </citation>
    <scope>NUCLEOTIDE SEQUENCE [LARGE SCALE GENOMIC DNA]</scope>
    <source>
        <strain evidence="1 2">NIES-144</strain>
    </source>
</reference>
<accession>A0A6A0A1G0</accession>
<name>A0A6A0A1G0_HAELA</name>
<dbReference type="AlphaFoldDB" id="A0A6A0A1G0"/>